<proteinExistence type="predicted"/>
<keyword evidence="1" id="KW-0614">Plasmid</keyword>
<evidence type="ECO:0000313" key="1">
    <source>
        <dbReference type="EMBL" id="AAA98146.1"/>
    </source>
</evidence>
<protein>
    <submittedName>
        <fullName evidence="1">Uncharacterized protein</fullName>
    </submittedName>
</protein>
<name>Q48371_XANCA</name>
<reference evidence="1" key="1">
    <citation type="journal article" date="1990" name="J. Bacteriol.">
        <title>Characterization of IS476 and its role in bacterial spot disease of tomato and pepper.</title>
        <authorList>
            <person name="Kearney B."/>
            <person name="Staskawicz B.J."/>
        </authorList>
    </citation>
    <scope>NUCLEOTIDE SEQUENCE</scope>
    <source>
        <plasmid evidence="1">pXVCU1</plasmid>
    </source>
</reference>
<sequence length="198" mass="21337">MLLRPGNEGATGELGAIVGADRAWIATETRRLIEQAHYVSPADAVIHGNVHALASEVVDHGQALDAACVGQRIEHEVHAPGVVRHGGRQQFLPLTHRTLGLAPFAHLQLGFLVQAINLFVIHGWKLRAQQIMQSAIAEAAVGLGQLDQPRRQRLRGWRRHGCVAESIAGQPRKAASPALAQRGVFEHSSDCLALALRG</sequence>
<dbReference type="AlphaFoldDB" id="Q48371"/>
<organism evidence="1">
    <name type="scientific">Xanthomonas campestris</name>
    <dbReference type="NCBI Taxonomy" id="339"/>
    <lineage>
        <taxon>Bacteria</taxon>
        <taxon>Pseudomonadati</taxon>
        <taxon>Pseudomonadota</taxon>
        <taxon>Gammaproteobacteria</taxon>
        <taxon>Lysobacterales</taxon>
        <taxon>Lysobacteraceae</taxon>
        <taxon>Xanthomonas</taxon>
    </lineage>
</organism>
<dbReference type="EMBL" id="M28557">
    <property type="protein sequence ID" value="AAA98146.1"/>
    <property type="molecule type" value="Genomic_DNA"/>
</dbReference>
<geneLocation type="plasmid" evidence="1">
    <name>pXVCU1</name>
</geneLocation>
<accession>Q48371</accession>